<dbReference type="Gene3D" id="3.10.520.10">
    <property type="entry name" value="ApbE-like domains"/>
    <property type="match status" value="1"/>
</dbReference>
<dbReference type="GO" id="GO:0046872">
    <property type="term" value="F:metal ion binding"/>
    <property type="evidence" value="ECO:0007669"/>
    <property type="project" value="UniProtKB-UniRule"/>
</dbReference>
<organism evidence="12 13">
    <name type="scientific">Megasphaera vaginalis</name>
    <name type="common">ex Srinivasan et al. 2021</name>
    <dbReference type="NCBI Taxonomy" id="1111454"/>
    <lineage>
        <taxon>Bacteria</taxon>
        <taxon>Bacillati</taxon>
        <taxon>Bacillota</taxon>
        <taxon>Negativicutes</taxon>
        <taxon>Veillonellales</taxon>
        <taxon>Veillonellaceae</taxon>
        <taxon>Megasphaera</taxon>
    </lineage>
</organism>
<evidence type="ECO:0000256" key="6">
    <source>
        <dbReference type="ARBA" id="ARBA00022827"/>
    </source>
</evidence>
<accession>U7UAS8</accession>
<keyword evidence="6 10" id="KW-0274">FAD</keyword>
<sequence length="352" mass="38844">MNWKRRVILIGMAAFLVIVNCSGCSLRPEQSYDKSGIAMDTTISLRASGKEAKDAVEESYAKIEELDRLASAQNPQSDVSKINQHAGLDYVQVDPAVYTMIAFAKAYLEKTNGTWDITIGTISQLWGIGTDHARVPDDEEIRAALALVNYHDILLRPEDNSVKLAKKGMYIDLGGIAKGYAVDEVRKIYDAHQIKNGLINLGASSMYGAGHNSKGKTWKIGIKHPRADEPDRYLGIVSVSDTYVSTSGDYERFFEKDGIRYHHIFDPQTGRPAGSGVMSDTIIVRNDIPHAGMLSDMLTTIVFIAGPEKGMALIRSMEGVECEITGTDGTVYMTEGFKKDFSDLDRDFNLEQ</sequence>
<dbReference type="SUPFAM" id="SSF143631">
    <property type="entry name" value="ApbE-like"/>
    <property type="match status" value="1"/>
</dbReference>
<dbReference type="OrthoDB" id="9778595at2"/>
<dbReference type="PIRSF" id="PIRSF006268">
    <property type="entry name" value="ApbE"/>
    <property type="match status" value="1"/>
</dbReference>
<keyword evidence="7 10" id="KW-0460">Magnesium</keyword>
<evidence type="ECO:0000256" key="8">
    <source>
        <dbReference type="ARBA" id="ARBA00031306"/>
    </source>
</evidence>
<evidence type="ECO:0000256" key="1">
    <source>
        <dbReference type="ARBA" id="ARBA00011955"/>
    </source>
</evidence>
<keyword evidence="5 10" id="KW-0479">Metal-binding</keyword>
<evidence type="ECO:0000256" key="4">
    <source>
        <dbReference type="ARBA" id="ARBA00022679"/>
    </source>
</evidence>
<dbReference type="AlphaFoldDB" id="U7UAS8"/>
<dbReference type="EMBL" id="AWXA01000062">
    <property type="protein sequence ID" value="ERT56547.1"/>
    <property type="molecule type" value="Genomic_DNA"/>
</dbReference>
<name>U7UAS8_9FIRM</name>
<feature type="binding site" evidence="11">
    <location>
        <position position="296"/>
    </location>
    <ligand>
        <name>Mg(2+)</name>
        <dbReference type="ChEBI" id="CHEBI:18420"/>
    </ligand>
</feature>
<comment type="caution">
    <text evidence="12">The sequence shown here is derived from an EMBL/GenBank/DDBJ whole genome shotgun (WGS) entry which is preliminary data.</text>
</comment>
<protein>
    <recommendedName>
        <fullName evidence="2 10">FAD:protein FMN transferase</fullName>
        <ecNumber evidence="1 10">2.7.1.180</ecNumber>
    </recommendedName>
    <alternativeName>
        <fullName evidence="8 10">Flavin transferase</fullName>
    </alternativeName>
</protein>
<dbReference type="PANTHER" id="PTHR30040:SF2">
    <property type="entry name" value="FAD:PROTEIN FMN TRANSFERASE"/>
    <property type="match status" value="1"/>
</dbReference>
<comment type="catalytic activity">
    <reaction evidence="9 10">
        <text>L-threonyl-[protein] + FAD = FMN-L-threonyl-[protein] + AMP + H(+)</text>
        <dbReference type="Rhea" id="RHEA:36847"/>
        <dbReference type="Rhea" id="RHEA-COMP:11060"/>
        <dbReference type="Rhea" id="RHEA-COMP:11061"/>
        <dbReference type="ChEBI" id="CHEBI:15378"/>
        <dbReference type="ChEBI" id="CHEBI:30013"/>
        <dbReference type="ChEBI" id="CHEBI:57692"/>
        <dbReference type="ChEBI" id="CHEBI:74257"/>
        <dbReference type="ChEBI" id="CHEBI:456215"/>
        <dbReference type="EC" id="2.7.1.180"/>
    </reaction>
</comment>
<dbReference type="EC" id="2.7.1.180" evidence="1 10"/>
<dbReference type="PATRIC" id="fig|1111454.3.peg.2236"/>
<dbReference type="RefSeq" id="WP_023054710.1">
    <property type="nucleotide sequence ID" value="NZ_AWXA01000062.1"/>
</dbReference>
<dbReference type="InterPro" id="IPR024932">
    <property type="entry name" value="ApbE"/>
</dbReference>
<evidence type="ECO:0000256" key="3">
    <source>
        <dbReference type="ARBA" id="ARBA00022630"/>
    </source>
</evidence>
<dbReference type="PANTHER" id="PTHR30040">
    <property type="entry name" value="THIAMINE BIOSYNTHESIS LIPOPROTEIN APBE"/>
    <property type="match status" value="1"/>
</dbReference>
<gene>
    <name evidence="12" type="ORF">HMPREF1250_1597</name>
</gene>
<dbReference type="InterPro" id="IPR003374">
    <property type="entry name" value="ApbE-like_sf"/>
</dbReference>
<dbReference type="GO" id="GO:0016740">
    <property type="term" value="F:transferase activity"/>
    <property type="evidence" value="ECO:0007669"/>
    <property type="project" value="UniProtKB-UniRule"/>
</dbReference>
<keyword evidence="3 10" id="KW-0285">Flavoprotein</keyword>
<keyword evidence="4 10" id="KW-0808">Transferase</keyword>
<evidence type="ECO:0000256" key="9">
    <source>
        <dbReference type="ARBA" id="ARBA00048540"/>
    </source>
</evidence>
<comment type="cofactor">
    <cofactor evidence="11">
        <name>Mg(2+)</name>
        <dbReference type="ChEBI" id="CHEBI:18420"/>
    </cofactor>
    <cofactor evidence="11">
        <name>Mn(2+)</name>
        <dbReference type="ChEBI" id="CHEBI:29035"/>
    </cofactor>
    <text evidence="11">Magnesium. Can also use manganese.</text>
</comment>
<dbReference type="eggNOG" id="COG1477">
    <property type="taxonomic scope" value="Bacteria"/>
</dbReference>
<proteinExistence type="inferred from homology"/>
<feature type="binding site" evidence="11">
    <location>
        <position position="300"/>
    </location>
    <ligand>
        <name>Mg(2+)</name>
        <dbReference type="ChEBI" id="CHEBI:18420"/>
    </ligand>
</feature>
<evidence type="ECO:0000256" key="2">
    <source>
        <dbReference type="ARBA" id="ARBA00016337"/>
    </source>
</evidence>
<dbReference type="Proteomes" id="UP000017090">
    <property type="component" value="Unassembled WGS sequence"/>
</dbReference>
<keyword evidence="13" id="KW-1185">Reference proteome</keyword>
<evidence type="ECO:0000256" key="10">
    <source>
        <dbReference type="PIRNR" id="PIRNR006268"/>
    </source>
</evidence>
<dbReference type="STRING" id="1111454.HMPREF1250_1597"/>
<reference evidence="12 13" key="1">
    <citation type="submission" date="2013-09" db="EMBL/GenBank/DDBJ databases">
        <authorList>
            <person name="Durkin A.S."/>
            <person name="Haft D.R."/>
            <person name="McCorrison J."/>
            <person name="Torralba M."/>
            <person name="Gillis M."/>
            <person name="Haft D.H."/>
            <person name="Methe B."/>
            <person name="Sutton G."/>
            <person name="Nelson K.E."/>
        </authorList>
    </citation>
    <scope>NUCLEOTIDE SEQUENCE [LARGE SCALE GENOMIC DNA]</scope>
    <source>
        <strain evidence="12 13">BV3C16-1</strain>
    </source>
</reference>
<evidence type="ECO:0000256" key="5">
    <source>
        <dbReference type="ARBA" id="ARBA00022723"/>
    </source>
</evidence>
<feature type="binding site" evidence="11">
    <location>
        <position position="175"/>
    </location>
    <ligand>
        <name>Mg(2+)</name>
        <dbReference type="ChEBI" id="CHEBI:18420"/>
    </ligand>
</feature>
<evidence type="ECO:0000313" key="13">
    <source>
        <dbReference type="Proteomes" id="UP000017090"/>
    </source>
</evidence>
<evidence type="ECO:0000256" key="7">
    <source>
        <dbReference type="ARBA" id="ARBA00022842"/>
    </source>
</evidence>
<comment type="similarity">
    <text evidence="10">Belongs to the ApbE family.</text>
</comment>
<evidence type="ECO:0000256" key="11">
    <source>
        <dbReference type="PIRSR" id="PIRSR006268-2"/>
    </source>
</evidence>
<evidence type="ECO:0000313" key="12">
    <source>
        <dbReference type="EMBL" id="ERT56547.1"/>
    </source>
</evidence>
<dbReference type="Pfam" id="PF02424">
    <property type="entry name" value="ApbE"/>
    <property type="match status" value="1"/>
</dbReference>